<keyword evidence="2" id="KW-1185">Reference proteome</keyword>
<comment type="caution">
    <text evidence="1">The sequence shown here is derived from an EMBL/GenBank/DDBJ whole genome shotgun (WGS) entry which is preliminary data.</text>
</comment>
<dbReference type="EMBL" id="PJNI01000008">
    <property type="protein sequence ID" value="PKR80716.1"/>
    <property type="molecule type" value="Genomic_DNA"/>
</dbReference>
<dbReference type="RefSeq" id="WP_101334498.1">
    <property type="nucleotide sequence ID" value="NZ_PJNI01000008.1"/>
</dbReference>
<evidence type="ECO:0000313" key="1">
    <source>
        <dbReference type="EMBL" id="PKR80716.1"/>
    </source>
</evidence>
<protein>
    <recommendedName>
        <fullName evidence="3">SEC-C domain-containing protein</fullName>
    </recommendedName>
</protein>
<dbReference type="Proteomes" id="UP000236654">
    <property type="component" value="Unassembled WGS sequence"/>
</dbReference>
<evidence type="ECO:0000313" key="2">
    <source>
        <dbReference type="Proteomes" id="UP000236654"/>
    </source>
</evidence>
<accession>A0A2I0R2C1</accession>
<name>A0A2I0R2C1_9FLAO</name>
<gene>
    <name evidence="1" type="ORF">CW751_08065</name>
</gene>
<dbReference type="OrthoDB" id="21421at2"/>
<dbReference type="AlphaFoldDB" id="A0A2I0R2C1"/>
<reference evidence="1 2" key="1">
    <citation type="submission" date="2017-12" db="EMBL/GenBank/DDBJ databases">
        <title>The draft genome sequence of Brumimicrobium saltpan LHR20.</title>
        <authorList>
            <person name="Do Z.-J."/>
            <person name="Luo H.-R."/>
        </authorList>
    </citation>
    <scope>NUCLEOTIDE SEQUENCE [LARGE SCALE GENOMIC DNA]</scope>
    <source>
        <strain evidence="1 2">LHR20</strain>
    </source>
</reference>
<evidence type="ECO:0008006" key="3">
    <source>
        <dbReference type="Google" id="ProtNLM"/>
    </source>
</evidence>
<sequence length="233" mass="26957">MDINQQINEVLESFPHLNWDKDNLEFTGELSIAPDDSYDIQIVIGRFPIRFPLVYEVGERIPLKIDRHIYPSTGNCCLTTAAKECILLKTKIKTLHDFISLIVVPYFQNNSFYELNKKYKEGEYSHGAPGVIEGYRDILSIEKMSLIPAILKVRVSGGLLNNRNECYCGSGFTLKTCKNGLHKRSYKEFKRLDIALLKHDLYKIINPFIREIGLRQLLKERSKWNITSQKIVM</sequence>
<organism evidence="1 2">
    <name type="scientific">Brumimicrobium salinarum</name>
    <dbReference type="NCBI Taxonomy" id="2058658"/>
    <lineage>
        <taxon>Bacteria</taxon>
        <taxon>Pseudomonadati</taxon>
        <taxon>Bacteroidota</taxon>
        <taxon>Flavobacteriia</taxon>
        <taxon>Flavobacteriales</taxon>
        <taxon>Crocinitomicaceae</taxon>
        <taxon>Brumimicrobium</taxon>
    </lineage>
</organism>
<proteinExistence type="predicted"/>